<feature type="transmembrane region" description="Helical" evidence="5">
    <location>
        <begin position="112"/>
        <end position="131"/>
    </location>
</feature>
<proteinExistence type="predicted"/>
<evidence type="ECO:0000313" key="8">
    <source>
        <dbReference type="Proteomes" id="UP000589626"/>
    </source>
</evidence>
<dbReference type="PANTHER" id="PTHR37422">
    <property type="entry name" value="TEICHURONIC ACID BIOSYNTHESIS PROTEIN TUAE"/>
    <property type="match status" value="1"/>
</dbReference>
<feature type="transmembrane region" description="Helical" evidence="5">
    <location>
        <begin position="273"/>
        <end position="293"/>
    </location>
</feature>
<sequence length="440" mass="45383">MTSTVTVGDAGRVRIGLLPGRGDAVTVLTIYAVALIAIPSRLVIGPLGGAGSPATVVGLGCALWWLFAQLARPTPNTAGRQPVRACLIGFVLTVLAAFVAACVRPIDPIEFSSATLALVLLGGWAGVLLVANDGIPDLDRLLVLVRRLVALGAAMAALGITQFLTHQPLVDRISIPGLVANHAGFGLTMREGFTRPAGTATHPIEYGAVVTMLLPLALALAMGDHGRSAVRRWTPVALIAICVPLSISRSALLACAVGTIVVLVSWPPRARRAAFGVSIVGSVAVYLLIPGMLGSLLGLFTGIGGDSSAQSRTGSYAIAADFVSRAPLFGRGFQTFLPSYRILDNQYLGLLIEVGVVGLTAFLLLVVTGLRAARVTRVRGGSPTLSQLGQGLLGAVAAGAVTLALFDALSFPMSAGTFFLLLGIAGAARRLVLAEERPRP</sequence>
<feature type="transmembrane region" description="Helical" evidence="5">
    <location>
        <begin position="24"/>
        <end position="44"/>
    </location>
</feature>
<gene>
    <name evidence="7" type="ORF">FHU40_001738</name>
</gene>
<dbReference type="GO" id="GO:0016874">
    <property type="term" value="F:ligase activity"/>
    <property type="evidence" value="ECO:0007669"/>
    <property type="project" value="UniProtKB-KW"/>
</dbReference>
<keyword evidence="2 5" id="KW-0812">Transmembrane</keyword>
<feature type="transmembrane region" description="Helical" evidence="5">
    <location>
        <begin position="347"/>
        <end position="367"/>
    </location>
</feature>
<feature type="transmembrane region" description="Helical" evidence="5">
    <location>
        <begin position="50"/>
        <end position="71"/>
    </location>
</feature>
<dbReference type="AlphaFoldDB" id="A0A7W4VV71"/>
<dbReference type="GO" id="GO:0016020">
    <property type="term" value="C:membrane"/>
    <property type="evidence" value="ECO:0007669"/>
    <property type="project" value="UniProtKB-SubCell"/>
</dbReference>
<dbReference type="Pfam" id="PF04932">
    <property type="entry name" value="Wzy_C"/>
    <property type="match status" value="1"/>
</dbReference>
<dbReference type="PANTHER" id="PTHR37422:SF13">
    <property type="entry name" value="LIPOPOLYSACCHARIDE BIOSYNTHESIS PROTEIN PA4999-RELATED"/>
    <property type="match status" value="1"/>
</dbReference>
<feature type="domain" description="O-antigen ligase-related" evidence="6">
    <location>
        <begin position="236"/>
        <end position="363"/>
    </location>
</feature>
<feature type="transmembrane region" description="Helical" evidence="5">
    <location>
        <begin position="143"/>
        <end position="161"/>
    </location>
</feature>
<comment type="caution">
    <text evidence="7">The sequence shown here is derived from an EMBL/GenBank/DDBJ whole genome shotgun (WGS) entry which is preliminary data.</text>
</comment>
<name>A0A7W4VV71_9ACTN</name>
<dbReference type="EMBL" id="JACHWR010000001">
    <property type="protein sequence ID" value="MBB3041937.1"/>
    <property type="molecule type" value="Genomic_DNA"/>
</dbReference>
<dbReference type="InterPro" id="IPR051533">
    <property type="entry name" value="WaaL-like"/>
</dbReference>
<accession>A0A7W4VV71</accession>
<evidence type="ECO:0000256" key="2">
    <source>
        <dbReference type="ARBA" id="ARBA00022692"/>
    </source>
</evidence>
<organism evidence="7 8">
    <name type="scientific">Nocardioides soli</name>
    <dbReference type="NCBI Taxonomy" id="1036020"/>
    <lineage>
        <taxon>Bacteria</taxon>
        <taxon>Bacillati</taxon>
        <taxon>Actinomycetota</taxon>
        <taxon>Actinomycetes</taxon>
        <taxon>Propionibacteriales</taxon>
        <taxon>Nocardioidaceae</taxon>
        <taxon>Nocardioides</taxon>
    </lineage>
</organism>
<evidence type="ECO:0000259" key="6">
    <source>
        <dbReference type="Pfam" id="PF04932"/>
    </source>
</evidence>
<feature type="transmembrane region" description="Helical" evidence="5">
    <location>
        <begin position="204"/>
        <end position="223"/>
    </location>
</feature>
<protein>
    <submittedName>
        <fullName evidence="7">O-antigen ligase</fullName>
    </submittedName>
</protein>
<evidence type="ECO:0000313" key="7">
    <source>
        <dbReference type="EMBL" id="MBB3041937.1"/>
    </source>
</evidence>
<evidence type="ECO:0000256" key="5">
    <source>
        <dbReference type="SAM" id="Phobius"/>
    </source>
</evidence>
<evidence type="ECO:0000256" key="3">
    <source>
        <dbReference type="ARBA" id="ARBA00022989"/>
    </source>
</evidence>
<dbReference type="Proteomes" id="UP000589626">
    <property type="component" value="Unassembled WGS sequence"/>
</dbReference>
<keyword evidence="7" id="KW-0436">Ligase</keyword>
<feature type="transmembrane region" description="Helical" evidence="5">
    <location>
        <begin position="412"/>
        <end position="432"/>
    </location>
</feature>
<keyword evidence="8" id="KW-1185">Reference proteome</keyword>
<keyword evidence="3 5" id="KW-1133">Transmembrane helix</keyword>
<comment type="subcellular location">
    <subcellularLocation>
        <location evidence="1">Membrane</location>
        <topology evidence="1">Multi-pass membrane protein</topology>
    </subcellularLocation>
</comment>
<feature type="transmembrane region" description="Helical" evidence="5">
    <location>
        <begin position="83"/>
        <end position="106"/>
    </location>
</feature>
<evidence type="ECO:0000256" key="4">
    <source>
        <dbReference type="ARBA" id="ARBA00023136"/>
    </source>
</evidence>
<feature type="transmembrane region" description="Helical" evidence="5">
    <location>
        <begin position="235"/>
        <end position="266"/>
    </location>
</feature>
<keyword evidence="4 5" id="KW-0472">Membrane</keyword>
<dbReference type="RefSeq" id="WP_183591786.1">
    <property type="nucleotide sequence ID" value="NZ_JACHWR010000001.1"/>
</dbReference>
<dbReference type="InterPro" id="IPR007016">
    <property type="entry name" value="O-antigen_ligase-rel_domated"/>
</dbReference>
<reference evidence="7 8" key="1">
    <citation type="submission" date="2020-08" db="EMBL/GenBank/DDBJ databases">
        <title>Sequencing the genomes of 1000 actinobacteria strains.</title>
        <authorList>
            <person name="Klenk H.-P."/>
        </authorList>
    </citation>
    <scope>NUCLEOTIDE SEQUENCE [LARGE SCALE GENOMIC DNA]</scope>
    <source>
        <strain evidence="7 8">DSM 105498</strain>
    </source>
</reference>
<evidence type="ECO:0000256" key="1">
    <source>
        <dbReference type="ARBA" id="ARBA00004141"/>
    </source>
</evidence>
<feature type="transmembrane region" description="Helical" evidence="5">
    <location>
        <begin position="388"/>
        <end position="406"/>
    </location>
</feature>